<reference evidence="4" key="3">
    <citation type="submission" date="2025-09" db="UniProtKB">
        <authorList>
            <consortium name="Ensembl"/>
        </authorList>
    </citation>
    <scope>IDENTIFICATION</scope>
    <source>
        <strain evidence="4">Hd-rR</strain>
    </source>
</reference>
<dbReference type="CDD" id="cd01650">
    <property type="entry name" value="RT_nLTR_like"/>
    <property type="match status" value="1"/>
</dbReference>
<keyword evidence="5" id="KW-1185">Reference proteome</keyword>
<dbReference type="SUPFAM" id="SSF56672">
    <property type="entry name" value="DNA/RNA polymerases"/>
    <property type="match status" value="1"/>
</dbReference>
<protein>
    <recommendedName>
        <fullName evidence="6">Reverse transcriptase domain-containing protein</fullName>
    </recommendedName>
</protein>
<dbReference type="Pfam" id="PF00078">
    <property type="entry name" value="RVT_1"/>
    <property type="match status" value="1"/>
</dbReference>
<dbReference type="GO" id="GO:0008270">
    <property type="term" value="F:zinc ion binding"/>
    <property type="evidence" value="ECO:0007669"/>
    <property type="project" value="UniProtKB-KW"/>
</dbReference>
<organism evidence="4 5">
    <name type="scientific">Oryzias latipes</name>
    <name type="common">Japanese rice fish</name>
    <name type="synonym">Japanese killifish</name>
    <dbReference type="NCBI Taxonomy" id="8090"/>
    <lineage>
        <taxon>Eukaryota</taxon>
        <taxon>Metazoa</taxon>
        <taxon>Chordata</taxon>
        <taxon>Craniata</taxon>
        <taxon>Vertebrata</taxon>
        <taxon>Euteleostomi</taxon>
        <taxon>Actinopterygii</taxon>
        <taxon>Neopterygii</taxon>
        <taxon>Teleostei</taxon>
        <taxon>Neoteleostei</taxon>
        <taxon>Acanthomorphata</taxon>
        <taxon>Ovalentaria</taxon>
        <taxon>Atherinomorphae</taxon>
        <taxon>Beloniformes</taxon>
        <taxon>Adrianichthyidae</taxon>
        <taxon>Oryziinae</taxon>
        <taxon>Oryzias</taxon>
    </lineage>
</organism>
<evidence type="ECO:0008006" key="6">
    <source>
        <dbReference type="Google" id="ProtNLM"/>
    </source>
</evidence>
<dbReference type="InterPro" id="IPR036691">
    <property type="entry name" value="Endo/exonu/phosph_ase_sf"/>
</dbReference>
<feature type="domain" description="Reverse transcriptase" evidence="3">
    <location>
        <begin position="407"/>
        <end position="700"/>
    </location>
</feature>
<evidence type="ECO:0000313" key="5">
    <source>
        <dbReference type="Proteomes" id="UP000001038"/>
    </source>
</evidence>
<proteinExistence type="predicted"/>
<dbReference type="Ensembl" id="ENSORLT00000042566.1">
    <property type="protein sequence ID" value="ENSORLP00000039873.1"/>
    <property type="gene ID" value="ENSORLG00000030578.1"/>
</dbReference>
<evidence type="ECO:0000256" key="1">
    <source>
        <dbReference type="PROSITE-ProRule" id="PRU00042"/>
    </source>
</evidence>
<dbReference type="PROSITE" id="PS00028">
    <property type="entry name" value="ZINC_FINGER_C2H2_1"/>
    <property type="match status" value="1"/>
</dbReference>
<feature type="domain" description="C2H2-type" evidence="2">
    <location>
        <begin position="913"/>
        <end position="936"/>
    </location>
</feature>
<dbReference type="PROSITE" id="PS50157">
    <property type="entry name" value="ZINC_FINGER_C2H2_2"/>
    <property type="match status" value="1"/>
</dbReference>
<dbReference type="GeneTree" id="ENSGT00940000154988"/>
<dbReference type="InterPro" id="IPR013087">
    <property type="entry name" value="Znf_C2H2_type"/>
</dbReference>
<evidence type="ECO:0000259" key="3">
    <source>
        <dbReference type="PROSITE" id="PS50878"/>
    </source>
</evidence>
<dbReference type="AlphaFoldDB" id="A0A3B3I759"/>
<dbReference type="PANTHER" id="PTHR47027:SF30">
    <property type="entry name" value="THAP-TYPE DOMAIN-CONTAINING PROTEIN"/>
    <property type="match status" value="1"/>
</dbReference>
<dbReference type="SMART" id="SM00355">
    <property type="entry name" value="ZnF_C2H2"/>
    <property type="match status" value="1"/>
</dbReference>
<dbReference type="PROSITE" id="PS50878">
    <property type="entry name" value="RT_POL"/>
    <property type="match status" value="1"/>
</dbReference>
<dbReference type="SUPFAM" id="SSF56219">
    <property type="entry name" value="DNase I-like"/>
    <property type="match status" value="1"/>
</dbReference>
<reference evidence="4 5" key="1">
    <citation type="journal article" date="2007" name="Nature">
        <title>The medaka draft genome and insights into vertebrate genome evolution.</title>
        <authorList>
            <person name="Kasahara M."/>
            <person name="Naruse K."/>
            <person name="Sasaki S."/>
            <person name="Nakatani Y."/>
            <person name="Qu W."/>
            <person name="Ahsan B."/>
            <person name="Yamada T."/>
            <person name="Nagayasu Y."/>
            <person name="Doi K."/>
            <person name="Kasai Y."/>
            <person name="Jindo T."/>
            <person name="Kobayashi D."/>
            <person name="Shimada A."/>
            <person name="Toyoda A."/>
            <person name="Kuroki Y."/>
            <person name="Fujiyama A."/>
            <person name="Sasaki T."/>
            <person name="Shimizu A."/>
            <person name="Asakawa S."/>
            <person name="Shimizu N."/>
            <person name="Hashimoto S."/>
            <person name="Yang J."/>
            <person name="Lee Y."/>
            <person name="Matsushima K."/>
            <person name="Sugano S."/>
            <person name="Sakaizumi M."/>
            <person name="Narita T."/>
            <person name="Ohishi K."/>
            <person name="Haga S."/>
            <person name="Ohta F."/>
            <person name="Nomoto H."/>
            <person name="Nogata K."/>
            <person name="Morishita T."/>
            <person name="Endo T."/>
            <person name="Shin-I T."/>
            <person name="Takeda H."/>
            <person name="Morishita S."/>
            <person name="Kohara Y."/>
        </authorList>
    </citation>
    <scope>NUCLEOTIDE SEQUENCE [LARGE SCALE GENOMIC DNA]</scope>
    <source>
        <strain evidence="4 5">Hd-rR</strain>
    </source>
</reference>
<sequence length="949" mass="108263">MTNNDDVKELFYHSLDSLLSETPAADKLILLGDFNARVGKEHEAWPQTLGKFGRGKMNSNGEMLLTKCSEHELAITNTFFNFPDKWYHSWNHPRSKHPTLLDYIITRKCDMRDFRSTRAMRGAECSTDHFMIRSKCNIKLKPPPMKKKGSTPPKKLNVVKLKKQSEKDKLVTVINENLLTPPTGTCEEQWQALKKTVYSAASGVLGKPTRKHADWFDESNEEIMELINKKNMLFHKTLAPRCTRTTKSKYKTVKSELQRKLRQMKNEWWTKKADGIQSLADRNDSKAFFASLKEVYGPKGACLDPVKSIDGSVLHTDKSKIMERWREHFSLLLNPETTVDDVAVSNIPQLPVRYHMDTPPTTEELDKAIKRTKCGKAAGPDGIPSEVWKYGGPALTKHLLQLFRNIWSTTTAEVPQYFKDAIIVTIYKRKGDRAECGNHRGISLLSVAAKILAKILQFRLQTLAEDILPESQCGFRANRSTHDMIFTLRQLQEKCAEQRQPLIVTFVDFSKAFDTVHRETLWKLLSRYGCPQTFIRVLRSFHDGMTASIRCGDSCSDAFSVGHGVKQGCVLAPTLFNIFLTAVLQSMPEELGDLFIRTRSDGDLFNLRRLKAKNKTRELLIQELLFADDSALVTQSLQAMQELLTAFAEASARFGLTINIKKTEVLIQDTHNAKLNPRTVLLNGTPLAEVDKFSYLGSTISNSGSIDTEISKRIQSAASAFGKLRSRLWDQRGIHLKTKIKVYRAIIMPTLLYSSETWTTYKRHIKSLYKVQQRHLRQLMNISWKDNVSNLEVLNRAEMPSVEEMLTTCQLRWAGHVIRMEDTRLPKAVFFGELKEGARKVGAPLLRFKDVFKRHLKNINQYDNWKGKAEDRVTWRRVVTGAAAAIRERNVQLSLKRRQCRLEPAPPPTEATYRCETCDRTFKTAIGMSSHIRHRHKLLPASSSTSTDC</sequence>
<accession>A0A3B3I759</accession>
<name>A0A3B3I759_ORYLA</name>
<dbReference type="PANTHER" id="PTHR47027">
    <property type="entry name" value="REVERSE TRANSCRIPTASE DOMAIN-CONTAINING PROTEIN"/>
    <property type="match status" value="1"/>
</dbReference>
<dbReference type="Gene3D" id="3.60.10.10">
    <property type="entry name" value="Endonuclease/exonuclease/phosphatase"/>
    <property type="match status" value="1"/>
</dbReference>
<keyword evidence="1" id="KW-0863">Zinc-finger</keyword>
<keyword evidence="1" id="KW-0862">Zinc</keyword>
<dbReference type="InterPro" id="IPR000477">
    <property type="entry name" value="RT_dom"/>
</dbReference>
<reference evidence="4" key="2">
    <citation type="submission" date="2025-08" db="UniProtKB">
        <authorList>
            <consortium name="Ensembl"/>
        </authorList>
    </citation>
    <scope>IDENTIFICATION</scope>
    <source>
        <strain evidence="4">Hd-rR</strain>
    </source>
</reference>
<evidence type="ECO:0000313" key="4">
    <source>
        <dbReference type="Ensembl" id="ENSORLP00000039873.1"/>
    </source>
</evidence>
<dbReference type="InParanoid" id="A0A3B3I759"/>
<dbReference type="InterPro" id="IPR043502">
    <property type="entry name" value="DNA/RNA_pol_sf"/>
</dbReference>
<dbReference type="Proteomes" id="UP000001038">
    <property type="component" value="Chromosome 6"/>
</dbReference>
<keyword evidence="1" id="KW-0479">Metal-binding</keyword>
<evidence type="ECO:0000259" key="2">
    <source>
        <dbReference type="PROSITE" id="PS50157"/>
    </source>
</evidence>